<feature type="compositionally biased region" description="Low complexity" evidence="2">
    <location>
        <begin position="700"/>
        <end position="716"/>
    </location>
</feature>
<dbReference type="EMBL" id="SZYD01000005">
    <property type="protein sequence ID" value="KAD6118828.1"/>
    <property type="molecule type" value="Genomic_DNA"/>
</dbReference>
<proteinExistence type="predicted"/>
<organism evidence="3 4">
    <name type="scientific">Mikania micrantha</name>
    <name type="common">bitter vine</name>
    <dbReference type="NCBI Taxonomy" id="192012"/>
    <lineage>
        <taxon>Eukaryota</taxon>
        <taxon>Viridiplantae</taxon>
        <taxon>Streptophyta</taxon>
        <taxon>Embryophyta</taxon>
        <taxon>Tracheophyta</taxon>
        <taxon>Spermatophyta</taxon>
        <taxon>Magnoliopsida</taxon>
        <taxon>eudicotyledons</taxon>
        <taxon>Gunneridae</taxon>
        <taxon>Pentapetalae</taxon>
        <taxon>asterids</taxon>
        <taxon>campanulids</taxon>
        <taxon>Asterales</taxon>
        <taxon>Asteraceae</taxon>
        <taxon>Asteroideae</taxon>
        <taxon>Heliantheae alliance</taxon>
        <taxon>Eupatorieae</taxon>
        <taxon>Mikania</taxon>
    </lineage>
</organism>
<feature type="region of interest" description="Disordered" evidence="2">
    <location>
        <begin position="629"/>
        <end position="784"/>
    </location>
</feature>
<evidence type="ECO:0000313" key="3">
    <source>
        <dbReference type="EMBL" id="KAD6118828.1"/>
    </source>
</evidence>
<reference evidence="3 4" key="1">
    <citation type="submission" date="2019-05" db="EMBL/GenBank/DDBJ databases">
        <title>Mikania micrantha, genome provides insights into the molecular mechanism of rapid growth.</title>
        <authorList>
            <person name="Liu B."/>
        </authorList>
    </citation>
    <scope>NUCLEOTIDE SEQUENCE [LARGE SCALE GENOMIC DNA]</scope>
    <source>
        <strain evidence="3">NLD-2019</strain>
        <tissue evidence="3">Leaf</tissue>
    </source>
</reference>
<accession>A0A5N6PAR3</accession>
<feature type="region of interest" description="Disordered" evidence="2">
    <location>
        <begin position="245"/>
        <end position="273"/>
    </location>
</feature>
<evidence type="ECO:0000256" key="1">
    <source>
        <dbReference type="SAM" id="Coils"/>
    </source>
</evidence>
<dbReference type="Proteomes" id="UP000326396">
    <property type="component" value="Linkage Group LG13"/>
</dbReference>
<feature type="region of interest" description="Disordered" evidence="2">
    <location>
        <begin position="941"/>
        <end position="1062"/>
    </location>
</feature>
<feature type="compositionally biased region" description="Basic and acidic residues" evidence="2">
    <location>
        <begin position="640"/>
        <end position="650"/>
    </location>
</feature>
<feature type="region of interest" description="Disordered" evidence="2">
    <location>
        <begin position="563"/>
        <end position="608"/>
    </location>
</feature>
<feature type="coiled-coil region" evidence="1">
    <location>
        <begin position="520"/>
        <end position="547"/>
    </location>
</feature>
<dbReference type="PANTHER" id="PTHR46148">
    <property type="entry name" value="CHROMO DOMAIN-CONTAINING PROTEIN"/>
    <property type="match status" value="1"/>
</dbReference>
<evidence type="ECO:0000256" key="2">
    <source>
        <dbReference type="SAM" id="MobiDB-lite"/>
    </source>
</evidence>
<feature type="compositionally biased region" description="Low complexity" evidence="2">
    <location>
        <begin position="954"/>
        <end position="963"/>
    </location>
</feature>
<name>A0A5N6PAR3_9ASTR</name>
<evidence type="ECO:0008006" key="5">
    <source>
        <dbReference type="Google" id="ProtNLM"/>
    </source>
</evidence>
<keyword evidence="1" id="KW-0175">Coiled coil</keyword>
<feature type="compositionally biased region" description="Basic and acidic residues" evidence="2">
    <location>
        <begin position="981"/>
        <end position="1000"/>
    </location>
</feature>
<feature type="compositionally biased region" description="Basic and acidic residues" evidence="2">
    <location>
        <begin position="749"/>
        <end position="760"/>
    </location>
</feature>
<evidence type="ECO:0000313" key="4">
    <source>
        <dbReference type="Proteomes" id="UP000326396"/>
    </source>
</evidence>
<keyword evidence="4" id="KW-1185">Reference proteome</keyword>
<feature type="region of interest" description="Disordered" evidence="2">
    <location>
        <begin position="484"/>
        <end position="520"/>
    </location>
</feature>
<feature type="compositionally biased region" description="Low complexity" evidence="2">
    <location>
        <begin position="630"/>
        <end position="639"/>
    </location>
</feature>
<feature type="region of interest" description="Disordered" evidence="2">
    <location>
        <begin position="1209"/>
        <end position="1236"/>
    </location>
</feature>
<feature type="compositionally biased region" description="Basic residues" evidence="2">
    <location>
        <begin position="1037"/>
        <end position="1049"/>
    </location>
</feature>
<gene>
    <name evidence="3" type="ORF">E3N88_10099</name>
</gene>
<protein>
    <recommendedName>
        <fullName evidence="5">Reverse transcriptase domain-containing protein</fullName>
    </recommendedName>
</protein>
<feature type="compositionally biased region" description="Polar residues" evidence="2">
    <location>
        <begin position="651"/>
        <end position="671"/>
    </location>
</feature>
<comment type="caution">
    <text evidence="3">The sequence shown here is derived from an EMBL/GenBank/DDBJ whole genome shotgun (WGS) entry which is preliminary data.</text>
</comment>
<feature type="compositionally biased region" description="Polar residues" evidence="2">
    <location>
        <begin position="256"/>
        <end position="271"/>
    </location>
</feature>
<dbReference type="PANTHER" id="PTHR46148:SF59">
    <property type="entry name" value="NUCLEOTIDYLTRANSFERASE, RIBONUCLEASE H"/>
    <property type="match status" value="1"/>
</dbReference>
<sequence>MALLAFKPAHNVPAELSAEHDADFAPIISFLQRSRYFFALTVQPLVYKSHHQQFWASCSVSSSSNGRSLVATIDAHPIAISVETICRHLKLNDAGGKVSFTKDEVALTFQSMGYEGPLPSTTYLKGRVSYNYKYLIHVFLHCLSNKSGGWDQVPSDLASAIHGLVSNQLFNFSAFIFNNLVDNISSPKKFCMYPRFLQHLFNEELGASLSLTGNTYKMPLVSSKIFVQLKKKSAQFSGTFTPLLSSMESPAPEGDSSVNPTDAEPTPSTSVPHPIKITYKRKRNPVQLSTVVQAPSTEPKQKKVKRTAQGTVLPKVKATSLVSPQVLPLKPVVALNQPESPQLMSQNITKNIQRDAPIIEFASHEATSLDKRLSPKSPGSYHPEMPPTHTITQAQGNPALAVEEPLSPTTQTLMRVVTQLQARFPDPEPIQSEVGPSSSEGVNAGEAATTVDLNKDPQDSGIGNRTSPAATYIGEDFFEVLLNEGNPGCQETTSGGGGAGARLRTPSPHDSTPVEEGTSTQELTATITSLQARVAHLEAEVATLRLEVQTKDATILDLRRRPPVSLHPFHPDPATTTFISPDATKKGENIPSAGSGSEAREEEGAQEVTPSLVTLTAEWDDFLGTYFQDSSSTSSSSASEDTREVAKETEQQTSNVSLEPQSPLGTKSPSGTEAAEALSSSPEPFVESNKESSKGIGQLEEPVNAEVNSEAAAASEGPVILDVSSTEELHANEPAGEATEEISSGAKITADDKGKRKLTPEEEAEQEEMRPKKTKGRPNTSLDEERARLSALLEEKGYDFDEVINWSVPRMAAELDKVQQQEQAVAASKALSVLTKEQKEKAYRDKNKAFLLEYGFHARQLGPMKNSTMDMHIRDIKAKVARGELPSIEQIRARKESLMRGLGLGGGATIEFPLSGAGIREGEEVMCGAATKAMFPKMFPLNPKEEPISPPSSPSMDNMPISSVYKKGKKSTRKQSIPNPDPERHTQAEERRTEPSRDEDIGPQSTATTGAAVETTVEAQQARVLRSQATAQDKPRFTRRKSMAKRKKETKTIPLDSEPDTTLSVLVATSEATPKTTQTPEDMRDISRLMHEHSYIPLVDWSFNAQERIFILTDYNGEIKLVDLLHLMTLAKPYILDLDKLPLNNPDNGADGRSAIRLIRKRAQVLRGTWKPSIGVSLNKQLRKEEVILRKQHCFRRITGSCRRLYKTTASEESSNAKKTKTSEESSSTHKTKTSEVYPLTKTVAAYSQSTKGTDTRHAGLSKDKDNIDNNPILQFHISNLKRCLADESLVIPIEEIQVDEQLHFIEEPLEIMDRKVKQLRRSRIPIVKVRWNSRRGPEFTWEREDHMKLKYPQLFEEEAVPGNNT</sequence>
<feature type="compositionally biased region" description="Low complexity" evidence="2">
    <location>
        <begin position="1006"/>
        <end position="1019"/>
    </location>
</feature>
<dbReference type="OrthoDB" id="1749170at2759"/>